<proteinExistence type="predicted"/>
<organism evidence="1 2">
    <name type="scientific">Martelella mediterranea</name>
    <dbReference type="NCBI Taxonomy" id="293089"/>
    <lineage>
        <taxon>Bacteria</taxon>
        <taxon>Pseudomonadati</taxon>
        <taxon>Pseudomonadota</taxon>
        <taxon>Alphaproteobacteria</taxon>
        <taxon>Hyphomicrobiales</taxon>
        <taxon>Aurantimonadaceae</taxon>
        <taxon>Martelella</taxon>
    </lineage>
</organism>
<dbReference type="RefSeq" id="WP_132310729.1">
    <property type="nucleotide sequence ID" value="NZ_SMAR01000011.1"/>
</dbReference>
<reference evidence="1 2" key="1">
    <citation type="submission" date="2019-03" db="EMBL/GenBank/DDBJ databases">
        <title>Freshwater and sediment microbial communities from various areas in North America, analyzing microbe dynamics in response to fracking.</title>
        <authorList>
            <person name="Lamendella R."/>
        </authorList>
    </citation>
    <scope>NUCLEOTIDE SEQUENCE [LARGE SCALE GENOMIC DNA]</scope>
    <source>
        <strain evidence="1 2">175.2</strain>
    </source>
</reference>
<dbReference type="InterPro" id="IPR029044">
    <property type="entry name" value="Nucleotide-diphossugar_trans"/>
</dbReference>
<evidence type="ECO:0000313" key="2">
    <source>
        <dbReference type="Proteomes" id="UP000295097"/>
    </source>
</evidence>
<accession>A0A4R3NSR7</accession>
<comment type="caution">
    <text evidence="1">The sequence shown here is derived from an EMBL/GenBank/DDBJ whole genome shotgun (WGS) entry which is preliminary data.</text>
</comment>
<name>A0A4R3NSR7_9HYPH</name>
<evidence type="ECO:0008006" key="3">
    <source>
        <dbReference type="Google" id="ProtNLM"/>
    </source>
</evidence>
<keyword evidence="2" id="KW-1185">Reference proteome</keyword>
<dbReference type="SUPFAM" id="SSF53448">
    <property type="entry name" value="Nucleotide-diphospho-sugar transferases"/>
    <property type="match status" value="1"/>
</dbReference>
<dbReference type="AlphaFoldDB" id="A0A4R3NSR7"/>
<gene>
    <name evidence="1" type="ORF">EDC90_10115</name>
</gene>
<protein>
    <recommendedName>
        <fullName evidence="3">Glycosyl transferase family 2</fullName>
    </recommendedName>
</protein>
<evidence type="ECO:0000313" key="1">
    <source>
        <dbReference type="EMBL" id="TCT39823.1"/>
    </source>
</evidence>
<dbReference type="EMBL" id="SMAR01000011">
    <property type="protein sequence ID" value="TCT39823.1"/>
    <property type="molecule type" value="Genomic_DNA"/>
</dbReference>
<dbReference type="OrthoDB" id="9811214at2"/>
<dbReference type="Proteomes" id="UP000295097">
    <property type="component" value="Unassembled WGS sequence"/>
</dbReference>
<sequence>MLSVIIECDDNEPELAHTLSSLVVGAVEGLISDVTVLDRRASEGTSLVAEAAGCRYFRNWDLTDVVTSARGDWILVLEPGARPLSGWVDAIHEHIATETKPARFSKSRRHRRAFWKRLFTRRCPLEAGLLLPKPIALEKARECGTSPFAMAHRMVTRRLSCELIPASAMPRLR</sequence>